<name>A0A2T2NVW3_CORCC</name>
<gene>
    <name evidence="6" type="ORF">BS50DRAFT_674147</name>
</gene>
<accession>A0A2T2NVW3</accession>
<dbReference type="OrthoDB" id="2382073at2759"/>
<comment type="similarity">
    <text evidence="2">Belongs to the class-II pyridoxal-phosphate-dependent aminotransferase family. BioF subfamily.</text>
</comment>
<dbReference type="GO" id="GO:0008483">
    <property type="term" value="F:transaminase activity"/>
    <property type="evidence" value="ECO:0007669"/>
    <property type="project" value="UniProtKB-KW"/>
</dbReference>
<dbReference type="Pfam" id="PF00155">
    <property type="entry name" value="Aminotran_1_2"/>
    <property type="match status" value="1"/>
</dbReference>
<keyword evidence="3 6" id="KW-0808">Transferase</keyword>
<evidence type="ECO:0000313" key="6">
    <source>
        <dbReference type="EMBL" id="PSN69567.1"/>
    </source>
</evidence>
<dbReference type="Gene3D" id="3.90.1150.10">
    <property type="entry name" value="Aspartate Aminotransferase, domain 1"/>
    <property type="match status" value="1"/>
</dbReference>
<evidence type="ECO:0000256" key="1">
    <source>
        <dbReference type="ARBA" id="ARBA00001933"/>
    </source>
</evidence>
<comment type="cofactor">
    <cofactor evidence="1">
        <name>pyridoxal 5'-phosphate</name>
        <dbReference type="ChEBI" id="CHEBI:597326"/>
    </cofactor>
</comment>
<protein>
    <submittedName>
        <fullName evidence="6">Class II aminotransferase/8-amino-7-oxononanoate synthase</fullName>
    </submittedName>
</protein>
<dbReference type="GO" id="GO:0009102">
    <property type="term" value="P:biotin biosynthetic process"/>
    <property type="evidence" value="ECO:0007669"/>
    <property type="project" value="TreeGrafter"/>
</dbReference>
<dbReference type="EMBL" id="KZ678132">
    <property type="protein sequence ID" value="PSN69567.1"/>
    <property type="molecule type" value="Genomic_DNA"/>
</dbReference>
<evidence type="ECO:0000256" key="4">
    <source>
        <dbReference type="ARBA" id="ARBA00022898"/>
    </source>
</evidence>
<dbReference type="STRING" id="1448308.A0A2T2NVW3"/>
<evidence type="ECO:0000256" key="3">
    <source>
        <dbReference type="ARBA" id="ARBA00022679"/>
    </source>
</evidence>
<reference evidence="6 7" key="1">
    <citation type="journal article" date="2018" name="Front. Microbiol.">
        <title>Genome-Wide Analysis of Corynespora cassiicola Leaf Fall Disease Putative Effectors.</title>
        <authorList>
            <person name="Lopez D."/>
            <person name="Ribeiro S."/>
            <person name="Label P."/>
            <person name="Fumanal B."/>
            <person name="Venisse J.S."/>
            <person name="Kohler A."/>
            <person name="de Oliveira R.R."/>
            <person name="Labutti K."/>
            <person name="Lipzen A."/>
            <person name="Lail K."/>
            <person name="Bauer D."/>
            <person name="Ohm R.A."/>
            <person name="Barry K.W."/>
            <person name="Spatafora J."/>
            <person name="Grigoriev I.V."/>
            <person name="Martin F.M."/>
            <person name="Pujade-Renaud V."/>
        </authorList>
    </citation>
    <scope>NUCLEOTIDE SEQUENCE [LARGE SCALE GENOMIC DNA]</scope>
    <source>
        <strain evidence="6 7">Philippines</strain>
    </source>
</reference>
<dbReference type="InterPro" id="IPR004839">
    <property type="entry name" value="Aminotransferase_I/II_large"/>
</dbReference>
<dbReference type="PANTHER" id="PTHR13693">
    <property type="entry name" value="CLASS II AMINOTRANSFERASE/8-AMINO-7-OXONONANOATE SYNTHASE"/>
    <property type="match status" value="1"/>
</dbReference>
<dbReference type="Gene3D" id="3.40.640.10">
    <property type="entry name" value="Type I PLP-dependent aspartate aminotransferase-like (Major domain)"/>
    <property type="match status" value="1"/>
</dbReference>
<evidence type="ECO:0000313" key="7">
    <source>
        <dbReference type="Proteomes" id="UP000240883"/>
    </source>
</evidence>
<evidence type="ECO:0000259" key="5">
    <source>
        <dbReference type="Pfam" id="PF00155"/>
    </source>
</evidence>
<dbReference type="AlphaFoldDB" id="A0A2T2NVW3"/>
<dbReference type="Proteomes" id="UP000240883">
    <property type="component" value="Unassembled WGS sequence"/>
</dbReference>
<sequence>MSSSGSFVVEWAKAQQPKGPSLKNKSVFYRNLEAELDARRAQHGCMSLHTISEGMSDFASADTLGLGSSGMLREAFLEELAQNPNFWVGASGTRLAFGNTAYHETLEREVAAFYGAETALVTVNGGLANGAIFTSIPRPGDAIVYDEFIHATVHDGMKNSLALVKKPFRHNNVESFMETLIEIRNSEPLIRSGQRCVIVAVEGIYSMDGDLPPLRELVAGAKEVFPDGNCQFYIDEAHSTGVLGQKGAGLVCALGLENEIAIRMHSCPKAMAASGAMIVCNNTVKAMLLNNSRSVMFSGAPSFPMLAAIRAGYNLLKAGKTQHAQERVEYLVNLFMDRITSHPVWDRANDTKTLRVPLWDLDEEVQPFVTPILPIMTRPNTRQHLFLTFHLQLAGFVVYPVYFPIVPKGTERVRIIFHASHTDAEVEALAACICGWAEEMLEIDAGGDETVLPKASRRAYNMIDRERLISSSLL</sequence>
<proteinExistence type="inferred from homology"/>
<keyword evidence="4" id="KW-0663">Pyridoxal phosphate</keyword>
<keyword evidence="6" id="KW-0032">Aminotransferase</keyword>
<dbReference type="GO" id="GO:0030170">
    <property type="term" value="F:pyridoxal phosphate binding"/>
    <property type="evidence" value="ECO:0007669"/>
    <property type="project" value="InterPro"/>
</dbReference>
<dbReference type="InterPro" id="IPR015422">
    <property type="entry name" value="PyrdxlP-dep_Trfase_small"/>
</dbReference>
<dbReference type="PANTHER" id="PTHR13693:SF77">
    <property type="entry name" value="8-AMINO-7-OXONONANOATE SYNTHASE"/>
    <property type="match status" value="1"/>
</dbReference>
<dbReference type="SUPFAM" id="SSF53383">
    <property type="entry name" value="PLP-dependent transferases"/>
    <property type="match status" value="1"/>
</dbReference>
<dbReference type="InterPro" id="IPR015421">
    <property type="entry name" value="PyrdxlP-dep_Trfase_major"/>
</dbReference>
<dbReference type="InterPro" id="IPR050087">
    <property type="entry name" value="AON_synthase_class-II"/>
</dbReference>
<feature type="domain" description="Aminotransferase class I/classII large" evidence="5">
    <location>
        <begin position="75"/>
        <end position="431"/>
    </location>
</feature>
<organism evidence="6 7">
    <name type="scientific">Corynespora cassiicola Philippines</name>
    <dbReference type="NCBI Taxonomy" id="1448308"/>
    <lineage>
        <taxon>Eukaryota</taxon>
        <taxon>Fungi</taxon>
        <taxon>Dikarya</taxon>
        <taxon>Ascomycota</taxon>
        <taxon>Pezizomycotina</taxon>
        <taxon>Dothideomycetes</taxon>
        <taxon>Pleosporomycetidae</taxon>
        <taxon>Pleosporales</taxon>
        <taxon>Corynesporascaceae</taxon>
        <taxon>Corynespora</taxon>
    </lineage>
</organism>
<evidence type="ECO:0000256" key="2">
    <source>
        <dbReference type="ARBA" id="ARBA00010008"/>
    </source>
</evidence>
<dbReference type="InterPro" id="IPR015424">
    <property type="entry name" value="PyrdxlP-dep_Trfase"/>
</dbReference>
<keyword evidence="7" id="KW-1185">Reference proteome</keyword>